<gene>
    <name evidence="2" type="ORF">LITE_LOCUS6718</name>
</gene>
<comment type="caution">
    <text evidence="2">The sequence shown here is derived from an EMBL/GenBank/DDBJ whole genome shotgun (WGS) entry which is preliminary data.</text>
</comment>
<reference evidence="2" key="1">
    <citation type="submission" date="2022-08" db="EMBL/GenBank/DDBJ databases">
        <authorList>
            <person name="Gutierrez-Valencia J."/>
        </authorList>
    </citation>
    <scope>NUCLEOTIDE SEQUENCE</scope>
</reference>
<keyword evidence="3" id="KW-1185">Reference proteome</keyword>
<evidence type="ECO:0000313" key="2">
    <source>
        <dbReference type="EMBL" id="CAI0390413.1"/>
    </source>
</evidence>
<protein>
    <submittedName>
        <fullName evidence="2">Uncharacterized protein</fullName>
    </submittedName>
</protein>
<dbReference type="Proteomes" id="UP001154282">
    <property type="component" value="Unassembled WGS sequence"/>
</dbReference>
<dbReference type="EMBL" id="CAMGYJ010000003">
    <property type="protein sequence ID" value="CAI0390413.1"/>
    <property type="molecule type" value="Genomic_DNA"/>
</dbReference>
<evidence type="ECO:0000313" key="3">
    <source>
        <dbReference type="Proteomes" id="UP001154282"/>
    </source>
</evidence>
<name>A0AAV0I0Y4_9ROSI</name>
<accession>A0AAV0I0Y4</accession>
<sequence length="174" mass="18826">MNLPHRFTSPAAPPLLHNATCCLIEKKRTTLPINRLPALPLTTSEKTGTPLASFNPSSGDRDKDRGLACRHSELPSSSVLLSCTPAAVGEGSKVVLNFPIDDVSRCLREIGCSIFKEHPSPAEALSRQSKAAMVEKGRQNHKEEEEEEVVEFEDLGAAFLEQLLCESSCNVATG</sequence>
<dbReference type="AlphaFoldDB" id="A0AAV0I0Y4"/>
<feature type="region of interest" description="Disordered" evidence="1">
    <location>
        <begin position="40"/>
        <end position="67"/>
    </location>
</feature>
<feature type="compositionally biased region" description="Polar residues" evidence="1">
    <location>
        <begin position="41"/>
        <end position="58"/>
    </location>
</feature>
<organism evidence="2 3">
    <name type="scientific">Linum tenue</name>
    <dbReference type="NCBI Taxonomy" id="586396"/>
    <lineage>
        <taxon>Eukaryota</taxon>
        <taxon>Viridiplantae</taxon>
        <taxon>Streptophyta</taxon>
        <taxon>Embryophyta</taxon>
        <taxon>Tracheophyta</taxon>
        <taxon>Spermatophyta</taxon>
        <taxon>Magnoliopsida</taxon>
        <taxon>eudicotyledons</taxon>
        <taxon>Gunneridae</taxon>
        <taxon>Pentapetalae</taxon>
        <taxon>rosids</taxon>
        <taxon>fabids</taxon>
        <taxon>Malpighiales</taxon>
        <taxon>Linaceae</taxon>
        <taxon>Linum</taxon>
    </lineage>
</organism>
<proteinExistence type="predicted"/>
<evidence type="ECO:0000256" key="1">
    <source>
        <dbReference type="SAM" id="MobiDB-lite"/>
    </source>
</evidence>